<dbReference type="InterPro" id="IPR052159">
    <property type="entry name" value="Competence_DNA_uptake"/>
</dbReference>
<feature type="transmembrane region" description="Helical" evidence="6">
    <location>
        <begin position="375"/>
        <end position="393"/>
    </location>
</feature>
<feature type="transmembrane region" description="Helical" evidence="6">
    <location>
        <begin position="168"/>
        <end position="191"/>
    </location>
</feature>
<sequence length="479" mass="54646">MKRHELFMFFLCSVALIPISPEKFIPFILIFAFATGVLYFYRFQSAKELLLGGLIAFTLPFAAKHFEKEKEIVVWIKNYGDNYQVAITSKHRYIPIKNQDVNVGDIVLGKNFLPNESLKAEILRLRKRLYEKGEEKIDFPISAICGAITLGIRYEIPPSIKSYFVLNGTYHLLAISGLHIGIILGAVAFILKLLKLRKPWSKAAILILPLLPLTGFSPSVVRSYIFLSLLSIGMENYRKVSPLYLLGVAMLITILLNKFNLSAVLSFLAVLGIITTLTEKENRILKTIKVSLAPMLFTLPVILYQFGTVNVISFLTSIIAEFLFTPFLIATFISNLTGWHFNFLNKLTEFLGFIFLKLEQILFLLSKSFVTYNKITLTASAITILITLLLIIFEKRKFQLIPATLLLIFAIVTQHHTTEKKLEIPGWKLNSFFFLSTEGQKYENCKIISNYVFPYARKILHRNTLIDKRVEGRKPSTHK</sequence>
<name>A0ABY1N9V4_9BACT</name>
<dbReference type="Pfam" id="PF03772">
    <property type="entry name" value="Competence"/>
    <property type="match status" value="1"/>
</dbReference>
<feature type="transmembrane region" description="Helical" evidence="6">
    <location>
        <begin position="245"/>
        <end position="275"/>
    </location>
</feature>
<evidence type="ECO:0000259" key="7">
    <source>
        <dbReference type="Pfam" id="PF03772"/>
    </source>
</evidence>
<dbReference type="PANTHER" id="PTHR30619:SF7">
    <property type="entry name" value="BETA-LACTAMASE DOMAIN PROTEIN"/>
    <property type="match status" value="1"/>
</dbReference>
<keyword evidence="5 6" id="KW-0472">Membrane</keyword>
<keyword evidence="2" id="KW-1003">Cell membrane</keyword>
<evidence type="ECO:0000313" key="8">
    <source>
        <dbReference type="EMBL" id="SMP03967.1"/>
    </source>
</evidence>
<reference evidence="8 9" key="1">
    <citation type="submission" date="2017-05" db="EMBL/GenBank/DDBJ databases">
        <authorList>
            <person name="Varghese N."/>
            <person name="Submissions S."/>
        </authorList>
    </citation>
    <scope>NUCLEOTIDE SEQUENCE [LARGE SCALE GENOMIC DNA]</scope>
    <source>
        <strain evidence="8 9">DSM 15522</strain>
    </source>
</reference>
<feature type="transmembrane region" description="Helical" evidence="6">
    <location>
        <begin position="287"/>
        <end position="306"/>
    </location>
</feature>
<keyword evidence="4 6" id="KW-1133">Transmembrane helix</keyword>
<feature type="transmembrane region" description="Helical" evidence="6">
    <location>
        <begin position="312"/>
        <end position="338"/>
    </location>
</feature>
<protein>
    <submittedName>
        <fullName evidence="8">Competence protein ComEC</fullName>
    </submittedName>
</protein>
<evidence type="ECO:0000256" key="4">
    <source>
        <dbReference type="ARBA" id="ARBA00022989"/>
    </source>
</evidence>
<organism evidence="8 9">
    <name type="scientific">Desulfurobacterium pacificum</name>
    <dbReference type="NCBI Taxonomy" id="240166"/>
    <lineage>
        <taxon>Bacteria</taxon>
        <taxon>Pseudomonadati</taxon>
        <taxon>Aquificota</taxon>
        <taxon>Aquificia</taxon>
        <taxon>Desulfurobacteriales</taxon>
        <taxon>Desulfurobacteriaceae</taxon>
        <taxon>Desulfurobacterium</taxon>
    </lineage>
</organism>
<evidence type="ECO:0000256" key="2">
    <source>
        <dbReference type="ARBA" id="ARBA00022475"/>
    </source>
</evidence>
<accession>A0ABY1N9V4</accession>
<dbReference type="PANTHER" id="PTHR30619">
    <property type="entry name" value="DNA INTERNALIZATION/COMPETENCE PROTEIN COMEC/REC2"/>
    <property type="match status" value="1"/>
</dbReference>
<keyword evidence="9" id="KW-1185">Reference proteome</keyword>
<dbReference type="Proteomes" id="UP001157911">
    <property type="component" value="Unassembled WGS sequence"/>
</dbReference>
<evidence type="ECO:0000256" key="1">
    <source>
        <dbReference type="ARBA" id="ARBA00004651"/>
    </source>
</evidence>
<evidence type="ECO:0000256" key="3">
    <source>
        <dbReference type="ARBA" id="ARBA00022692"/>
    </source>
</evidence>
<dbReference type="NCBIfam" id="TIGR00360">
    <property type="entry name" value="ComEC_N-term"/>
    <property type="match status" value="1"/>
</dbReference>
<dbReference type="RefSeq" id="WP_283399675.1">
    <property type="nucleotide sequence ID" value="NZ_FXUB01000001.1"/>
</dbReference>
<dbReference type="InterPro" id="IPR004477">
    <property type="entry name" value="ComEC_N"/>
</dbReference>
<feature type="transmembrane region" description="Helical" evidence="6">
    <location>
        <begin position="137"/>
        <end position="156"/>
    </location>
</feature>
<evidence type="ECO:0000256" key="5">
    <source>
        <dbReference type="ARBA" id="ARBA00023136"/>
    </source>
</evidence>
<evidence type="ECO:0000256" key="6">
    <source>
        <dbReference type="SAM" id="Phobius"/>
    </source>
</evidence>
<keyword evidence="3 6" id="KW-0812">Transmembrane</keyword>
<feature type="transmembrane region" description="Helical" evidence="6">
    <location>
        <begin position="25"/>
        <end position="41"/>
    </location>
</feature>
<proteinExistence type="predicted"/>
<gene>
    <name evidence="8" type="ORF">SAMN06265339_0165</name>
</gene>
<evidence type="ECO:0000313" key="9">
    <source>
        <dbReference type="Proteomes" id="UP001157911"/>
    </source>
</evidence>
<comment type="caution">
    <text evidence="8">The sequence shown here is derived from an EMBL/GenBank/DDBJ whole genome shotgun (WGS) entry which is preliminary data.</text>
</comment>
<comment type="subcellular location">
    <subcellularLocation>
        <location evidence="1">Cell membrane</location>
        <topology evidence="1">Multi-pass membrane protein</topology>
    </subcellularLocation>
</comment>
<feature type="transmembrane region" description="Helical" evidence="6">
    <location>
        <begin position="203"/>
        <end position="225"/>
    </location>
</feature>
<dbReference type="EMBL" id="FXUB01000001">
    <property type="protein sequence ID" value="SMP03967.1"/>
    <property type="molecule type" value="Genomic_DNA"/>
</dbReference>
<feature type="domain" description="ComEC/Rec2-related protein" evidence="7">
    <location>
        <begin position="149"/>
        <end position="395"/>
    </location>
</feature>